<dbReference type="AlphaFoldDB" id="A0A5K7YMI1"/>
<sequence>MIRVIQKIPYVVLGPLTVLMLLAPFKPMPHVLEKLIMLKDGTLSRPVDMFDLLYHLAPLMLLIAKVWIQLRSGGER</sequence>
<accession>A0A5K7YMI1</accession>
<dbReference type="KEGG" id="dalk:DSCA_14940"/>
<keyword evidence="3" id="KW-1185">Reference proteome</keyword>
<evidence type="ECO:0008006" key="4">
    <source>
        <dbReference type="Google" id="ProtNLM"/>
    </source>
</evidence>
<dbReference type="Proteomes" id="UP000427906">
    <property type="component" value="Chromosome"/>
</dbReference>
<reference evidence="2 3" key="1">
    <citation type="submission" date="2019-11" db="EMBL/GenBank/DDBJ databases">
        <title>Comparative genomics of hydrocarbon-degrading Desulfosarcina strains.</title>
        <authorList>
            <person name="Watanabe M."/>
            <person name="Kojima H."/>
            <person name="Fukui M."/>
        </authorList>
    </citation>
    <scope>NUCLEOTIDE SEQUENCE [LARGE SCALE GENOMIC DNA]</scope>
    <source>
        <strain evidence="2 3">PL12</strain>
    </source>
</reference>
<feature type="transmembrane region" description="Helical" evidence="1">
    <location>
        <begin position="52"/>
        <end position="70"/>
    </location>
</feature>
<keyword evidence="1" id="KW-1133">Transmembrane helix</keyword>
<evidence type="ECO:0000256" key="1">
    <source>
        <dbReference type="SAM" id="Phobius"/>
    </source>
</evidence>
<protein>
    <recommendedName>
        <fullName evidence="4">RND transporter</fullName>
    </recommendedName>
</protein>
<feature type="transmembrane region" description="Helical" evidence="1">
    <location>
        <begin position="7"/>
        <end position="25"/>
    </location>
</feature>
<keyword evidence="1" id="KW-0812">Transmembrane</keyword>
<evidence type="ECO:0000313" key="2">
    <source>
        <dbReference type="EMBL" id="BBO67564.1"/>
    </source>
</evidence>
<dbReference type="EMBL" id="AP021874">
    <property type="protein sequence ID" value="BBO67564.1"/>
    <property type="molecule type" value="Genomic_DNA"/>
</dbReference>
<gene>
    <name evidence="2" type="ORF">DSCA_14940</name>
</gene>
<keyword evidence="1" id="KW-0472">Membrane</keyword>
<proteinExistence type="predicted"/>
<name>A0A5K7YMI1_9BACT</name>
<evidence type="ECO:0000313" key="3">
    <source>
        <dbReference type="Proteomes" id="UP000427906"/>
    </source>
</evidence>
<organism evidence="2 3">
    <name type="scientific">Desulfosarcina alkanivorans</name>
    <dbReference type="NCBI Taxonomy" id="571177"/>
    <lineage>
        <taxon>Bacteria</taxon>
        <taxon>Pseudomonadati</taxon>
        <taxon>Thermodesulfobacteriota</taxon>
        <taxon>Desulfobacteria</taxon>
        <taxon>Desulfobacterales</taxon>
        <taxon>Desulfosarcinaceae</taxon>
        <taxon>Desulfosarcina</taxon>
    </lineage>
</organism>